<dbReference type="STRING" id="574556.ACIS_00291"/>
<evidence type="ECO:0000256" key="6">
    <source>
        <dbReference type="ARBA" id="ARBA00022552"/>
    </source>
</evidence>
<dbReference type="HAMAP" id="MF_00104">
    <property type="entry name" value="RNase_III"/>
    <property type="match status" value="1"/>
</dbReference>
<dbReference type="HOGENOM" id="CLU_000907_1_1_5"/>
<dbReference type="SMART" id="SM00535">
    <property type="entry name" value="RIBOc"/>
    <property type="match status" value="1"/>
</dbReference>
<keyword evidence="11 15" id="KW-0255">Endonuclease</keyword>
<evidence type="ECO:0000256" key="3">
    <source>
        <dbReference type="ARBA" id="ARBA00010183"/>
    </source>
</evidence>
<comment type="cofactor">
    <cofactor evidence="15">
        <name>Mg(2+)</name>
        <dbReference type="ChEBI" id="CHEBI:18420"/>
    </cofactor>
</comment>
<keyword evidence="13 15" id="KW-0460">Magnesium</keyword>
<dbReference type="GO" id="GO:0005737">
    <property type="term" value="C:cytoplasm"/>
    <property type="evidence" value="ECO:0007669"/>
    <property type="project" value="UniProtKB-SubCell"/>
</dbReference>
<keyword evidence="14 15" id="KW-0694">RNA-binding</keyword>
<dbReference type="PROSITE" id="PS50137">
    <property type="entry name" value="DS_RBD"/>
    <property type="match status" value="1"/>
</dbReference>
<protein>
    <recommendedName>
        <fullName evidence="15">Ribonuclease 3</fullName>
        <ecNumber evidence="15">3.1.26.3</ecNumber>
    </recommendedName>
    <alternativeName>
        <fullName evidence="15">Ribonuclease III</fullName>
        <shortName evidence="15">RNase III</shortName>
    </alternativeName>
</protein>
<feature type="active site" evidence="15">
    <location>
        <position position="128"/>
    </location>
</feature>
<dbReference type="FunFam" id="1.10.1520.10:FF:000001">
    <property type="entry name" value="Ribonuclease 3"/>
    <property type="match status" value="1"/>
</dbReference>
<feature type="binding site" evidence="15">
    <location>
        <position position="52"/>
    </location>
    <ligand>
        <name>Mg(2+)</name>
        <dbReference type="ChEBI" id="CHEBI:18420"/>
    </ligand>
</feature>
<dbReference type="EC" id="3.1.26.3" evidence="15"/>
<sequence>MSRPIDNIDKENLACRVYEVTGYRFRDLDLLLESLTHPSLSRESAANYERLEFLGDAVLSMAVSEMLYRLFPDDDEGCLTQKRTALVRGSEVVEIARSIGLGGLILMSSGEMSCGGSDNPGTLENALEALIGAMYIDGSSEDYKNFIREHWFSRAQRMSSAPPQDPKTALQEWVQSRGWTVPLYKLVSKSGPEHKPVFAVEVSIQGHGSILGTGSSKKLAEQEAAKLMLKRITELPQNGASNPEYCEKK</sequence>
<keyword evidence="7 15" id="KW-0507">mRNA processing</keyword>
<evidence type="ECO:0000256" key="5">
    <source>
        <dbReference type="ARBA" id="ARBA00022490"/>
    </source>
</evidence>
<dbReference type="Pfam" id="PF00035">
    <property type="entry name" value="dsrm"/>
    <property type="match status" value="1"/>
</dbReference>
<dbReference type="Gene3D" id="1.10.1520.10">
    <property type="entry name" value="Ribonuclease III domain"/>
    <property type="match status" value="1"/>
</dbReference>
<dbReference type="KEGG" id="acn:ACIS_00291"/>
<evidence type="ECO:0000256" key="14">
    <source>
        <dbReference type="ARBA" id="ARBA00022884"/>
    </source>
</evidence>
<name>D1ATS9_ANACI</name>
<dbReference type="GO" id="GO:0019843">
    <property type="term" value="F:rRNA binding"/>
    <property type="evidence" value="ECO:0007669"/>
    <property type="project" value="UniProtKB-KW"/>
</dbReference>
<dbReference type="InterPro" id="IPR011907">
    <property type="entry name" value="RNase_III"/>
</dbReference>
<evidence type="ECO:0000313" key="19">
    <source>
        <dbReference type="Proteomes" id="UP000000630"/>
    </source>
</evidence>
<evidence type="ECO:0000256" key="15">
    <source>
        <dbReference type="HAMAP-Rule" id="MF_00104"/>
    </source>
</evidence>
<dbReference type="CDD" id="cd00593">
    <property type="entry name" value="RIBOc"/>
    <property type="match status" value="1"/>
</dbReference>
<gene>
    <name evidence="15 18" type="primary">rnc</name>
    <name evidence="18" type="ordered locus">ACIS_00291</name>
</gene>
<keyword evidence="10 15" id="KW-0479">Metal-binding</keyword>
<evidence type="ECO:0000259" key="17">
    <source>
        <dbReference type="PROSITE" id="PS50142"/>
    </source>
</evidence>
<comment type="similarity">
    <text evidence="3">Belongs to the ribonuclease III family.</text>
</comment>
<dbReference type="PROSITE" id="PS50142">
    <property type="entry name" value="RNASE_3_2"/>
    <property type="match status" value="1"/>
</dbReference>
<proteinExistence type="inferred from homology"/>
<dbReference type="NCBIfam" id="TIGR02191">
    <property type="entry name" value="RNaseIII"/>
    <property type="match status" value="1"/>
</dbReference>
<keyword evidence="15" id="KW-0699">rRNA-binding</keyword>
<evidence type="ECO:0000256" key="10">
    <source>
        <dbReference type="ARBA" id="ARBA00022723"/>
    </source>
</evidence>
<comment type="catalytic activity">
    <reaction evidence="1 15">
        <text>Endonucleolytic cleavage to 5'-phosphomonoester.</text>
        <dbReference type="EC" id="3.1.26.3"/>
    </reaction>
</comment>
<dbReference type="eggNOG" id="COG0571">
    <property type="taxonomic scope" value="Bacteria"/>
</dbReference>
<dbReference type="SUPFAM" id="SSF69065">
    <property type="entry name" value="RNase III domain-like"/>
    <property type="match status" value="1"/>
</dbReference>
<dbReference type="PANTHER" id="PTHR11207">
    <property type="entry name" value="RIBONUCLEASE III"/>
    <property type="match status" value="1"/>
</dbReference>
<accession>D1ATS9</accession>
<comment type="function">
    <text evidence="15">Digests double-stranded RNA. Involved in the processing of primary rRNA transcript to yield the immediate precursors to the large and small rRNAs (23S and 16S). Processes some mRNAs, and tRNAs when they are encoded in the rRNA operon. Processes pre-crRNA and tracrRNA of type II CRISPR loci if present in the organism.</text>
</comment>
<evidence type="ECO:0000256" key="13">
    <source>
        <dbReference type="ARBA" id="ARBA00022842"/>
    </source>
</evidence>
<evidence type="ECO:0000256" key="12">
    <source>
        <dbReference type="ARBA" id="ARBA00022801"/>
    </source>
</evidence>
<comment type="subunit">
    <text evidence="4 15">Homodimer.</text>
</comment>
<dbReference type="GO" id="GO:0003725">
    <property type="term" value="F:double-stranded RNA binding"/>
    <property type="evidence" value="ECO:0007669"/>
    <property type="project" value="TreeGrafter"/>
</dbReference>
<evidence type="ECO:0000256" key="4">
    <source>
        <dbReference type="ARBA" id="ARBA00011738"/>
    </source>
</evidence>
<keyword evidence="19" id="KW-1185">Reference proteome</keyword>
<dbReference type="FunFam" id="3.30.160.20:FF:000003">
    <property type="entry name" value="Ribonuclease 3"/>
    <property type="match status" value="1"/>
</dbReference>
<dbReference type="RefSeq" id="WP_012880437.1">
    <property type="nucleotide sequence ID" value="NC_013532.1"/>
</dbReference>
<feature type="active site" evidence="15">
    <location>
        <position position="56"/>
    </location>
</feature>
<dbReference type="EMBL" id="CP001759">
    <property type="protein sequence ID" value="ACZ48957.1"/>
    <property type="molecule type" value="Genomic_DNA"/>
</dbReference>
<feature type="binding site" evidence="15">
    <location>
        <position position="128"/>
    </location>
    <ligand>
        <name>Mg(2+)</name>
        <dbReference type="ChEBI" id="CHEBI:18420"/>
    </ligand>
</feature>
<organism evidence="18 19">
    <name type="scientific">Anaplasma centrale (strain Israel)</name>
    <name type="common">Anaplasma marginale subsp. centrale (strain Israel)</name>
    <dbReference type="NCBI Taxonomy" id="574556"/>
    <lineage>
        <taxon>Bacteria</taxon>
        <taxon>Pseudomonadati</taxon>
        <taxon>Pseudomonadota</taxon>
        <taxon>Alphaproteobacteria</taxon>
        <taxon>Rickettsiales</taxon>
        <taxon>Anaplasmataceae</taxon>
        <taxon>Anaplasma</taxon>
    </lineage>
</organism>
<evidence type="ECO:0000256" key="9">
    <source>
        <dbReference type="ARBA" id="ARBA00022722"/>
    </source>
</evidence>
<dbReference type="SUPFAM" id="SSF54768">
    <property type="entry name" value="dsRNA-binding domain-like"/>
    <property type="match status" value="1"/>
</dbReference>
<feature type="domain" description="DRBM" evidence="16">
    <location>
        <begin position="165"/>
        <end position="234"/>
    </location>
</feature>
<dbReference type="AlphaFoldDB" id="D1ATS9"/>
<dbReference type="GO" id="GO:0010468">
    <property type="term" value="P:regulation of gene expression"/>
    <property type="evidence" value="ECO:0007669"/>
    <property type="project" value="TreeGrafter"/>
</dbReference>
<dbReference type="GO" id="GO:0004525">
    <property type="term" value="F:ribonuclease III activity"/>
    <property type="evidence" value="ECO:0007669"/>
    <property type="project" value="UniProtKB-UniRule"/>
</dbReference>
<dbReference type="InterPro" id="IPR000999">
    <property type="entry name" value="RNase_III_dom"/>
</dbReference>
<feature type="binding site" evidence="15">
    <location>
        <position position="125"/>
    </location>
    <ligand>
        <name>Mg(2+)</name>
        <dbReference type="ChEBI" id="CHEBI:18420"/>
    </ligand>
</feature>
<feature type="domain" description="RNase III" evidence="17">
    <location>
        <begin position="14"/>
        <end position="139"/>
    </location>
</feature>
<dbReference type="Gene3D" id="3.30.160.20">
    <property type="match status" value="1"/>
</dbReference>
<keyword evidence="6 15" id="KW-0698">rRNA processing</keyword>
<dbReference type="Proteomes" id="UP000000630">
    <property type="component" value="Chromosome"/>
</dbReference>
<dbReference type="GO" id="GO:0046872">
    <property type="term" value="F:metal ion binding"/>
    <property type="evidence" value="ECO:0007669"/>
    <property type="project" value="UniProtKB-KW"/>
</dbReference>
<comment type="subcellular location">
    <subcellularLocation>
        <location evidence="2 15">Cytoplasm</location>
    </subcellularLocation>
</comment>
<evidence type="ECO:0000256" key="11">
    <source>
        <dbReference type="ARBA" id="ARBA00022759"/>
    </source>
</evidence>
<evidence type="ECO:0000256" key="7">
    <source>
        <dbReference type="ARBA" id="ARBA00022664"/>
    </source>
</evidence>
<keyword evidence="5 15" id="KW-0963">Cytoplasm</keyword>
<keyword evidence="9 15" id="KW-0540">Nuclease</keyword>
<dbReference type="GO" id="GO:0006364">
    <property type="term" value="P:rRNA processing"/>
    <property type="evidence" value="ECO:0007669"/>
    <property type="project" value="UniProtKB-UniRule"/>
</dbReference>
<evidence type="ECO:0000256" key="1">
    <source>
        <dbReference type="ARBA" id="ARBA00000109"/>
    </source>
</evidence>
<evidence type="ECO:0000256" key="8">
    <source>
        <dbReference type="ARBA" id="ARBA00022694"/>
    </source>
</evidence>
<evidence type="ECO:0000313" key="18">
    <source>
        <dbReference type="EMBL" id="ACZ48957.1"/>
    </source>
</evidence>
<reference evidence="18 19" key="1">
    <citation type="journal article" date="2010" name="J. Bacteriol.">
        <title>Complete genome sequence of Anaplasma marginale subsp. centrale.</title>
        <authorList>
            <person name="Herndon D.R."/>
            <person name="Palmer G.H."/>
            <person name="Shkap V."/>
            <person name="Knowles D.P. Jr."/>
            <person name="Brayton K.A."/>
        </authorList>
    </citation>
    <scope>NUCLEOTIDE SEQUENCE [LARGE SCALE GENOMIC DNA]</scope>
    <source>
        <strain evidence="18 19">Israel</strain>
    </source>
</reference>
<dbReference type="CDD" id="cd10845">
    <property type="entry name" value="DSRM_RNAse_III_family"/>
    <property type="match status" value="1"/>
</dbReference>
<dbReference type="PANTHER" id="PTHR11207:SF0">
    <property type="entry name" value="RIBONUCLEASE 3"/>
    <property type="match status" value="1"/>
</dbReference>
<dbReference type="GO" id="GO:0006397">
    <property type="term" value="P:mRNA processing"/>
    <property type="evidence" value="ECO:0007669"/>
    <property type="project" value="UniProtKB-UniRule"/>
</dbReference>
<dbReference type="GO" id="GO:0042802">
    <property type="term" value="F:identical protein binding"/>
    <property type="evidence" value="ECO:0007669"/>
    <property type="project" value="UniProtKB-ARBA"/>
</dbReference>
<dbReference type="SMART" id="SM00358">
    <property type="entry name" value="DSRM"/>
    <property type="match status" value="1"/>
</dbReference>
<keyword evidence="12 15" id="KW-0378">Hydrolase</keyword>
<dbReference type="Pfam" id="PF14622">
    <property type="entry name" value="Ribonucleas_3_3"/>
    <property type="match status" value="1"/>
</dbReference>
<dbReference type="GO" id="GO:0008033">
    <property type="term" value="P:tRNA processing"/>
    <property type="evidence" value="ECO:0007669"/>
    <property type="project" value="UniProtKB-KW"/>
</dbReference>
<dbReference type="InterPro" id="IPR014720">
    <property type="entry name" value="dsRBD_dom"/>
</dbReference>
<dbReference type="PROSITE" id="PS00517">
    <property type="entry name" value="RNASE_3_1"/>
    <property type="match status" value="1"/>
</dbReference>
<keyword evidence="8 15" id="KW-0819">tRNA processing</keyword>
<dbReference type="InterPro" id="IPR036389">
    <property type="entry name" value="RNase_III_sf"/>
</dbReference>
<evidence type="ECO:0000256" key="2">
    <source>
        <dbReference type="ARBA" id="ARBA00004496"/>
    </source>
</evidence>
<evidence type="ECO:0000259" key="16">
    <source>
        <dbReference type="PROSITE" id="PS50137"/>
    </source>
</evidence>